<keyword evidence="1" id="KW-0472">Membrane</keyword>
<reference evidence="2 3" key="1">
    <citation type="submission" date="2024-10" db="EMBL/GenBank/DDBJ databases">
        <authorList>
            <person name="Sang B.-I."/>
            <person name="Prabhaharan D."/>
        </authorList>
    </citation>
    <scope>NUCLEOTIDE SEQUENCE [LARGE SCALE GENOMIC DNA]</scope>
    <source>
        <strain evidence="2 3">MH</strain>
    </source>
</reference>
<evidence type="ECO:0000313" key="2">
    <source>
        <dbReference type="EMBL" id="MFG6273303.1"/>
    </source>
</evidence>
<evidence type="ECO:0000313" key="3">
    <source>
        <dbReference type="Proteomes" id="UP001605989"/>
    </source>
</evidence>
<protein>
    <submittedName>
        <fullName evidence="2">Uncharacterized protein</fullName>
    </submittedName>
</protein>
<sequence length="73" mass="8121">MAAKTYEAIPAWVNSNYESARIQRRRQELLDAQIERAYAEDYGDPMTIGEIIKAGLGAAAFLGSFGFVYIMIS</sequence>
<comment type="caution">
    <text evidence="2">The sequence shown here is derived from an EMBL/GenBank/DDBJ whole genome shotgun (WGS) entry which is preliminary data.</text>
</comment>
<keyword evidence="1" id="KW-0812">Transmembrane</keyword>
<dbReference type="Proteomes" id="UP001605989">
    <property type="component" value="Unassembled WGS sequence"/>
</dbReference>
<dbReference type="RefSeq" id="WP_152333772.1">
    <property type="nucleotide sequence ID" value="NZ_CP011940.1"/>
</dbReference>
<feature type="transmembrane region" description="Helical" evidence="1">
    <location>
        <begin position="51"/>
        <end position="72"/>
    </location>
</feature>
<organism evidence="2 3">
    <name type="scientific">Megasphaera hexanoica</name>
    <dbReference type="NCBI Taxonomy" id="1675036"/>
    <lineage>
        <taxon>Bacteria</taxon>
        <taxon>Bacillati</taxon>
        <taxon>Bacillota</taxon>
        <taxon>Negativicutes</taxon>
        <taxon>Veillonellales</taxon>
        <taxon>Veillonellaceae</taxon>
        <taxon>Megasphaera</taxon>
    </lineage>
</organism>
<name>A0ABW7DQH2_9FIRM</name>
<gene>
    <name evidence="2" type="ORF">ACGTZG_08890</name>
</gene>
<evidence type="ECO:0000256" key="1">
    <source>
        <dbReference type="SAM" id="Phobius"/>
    </source>
</evidence>
<accession>A0ABW7DQH2</accession>
<dbReference type="EMBL" id="JBIEKR010000006">
    <property type="protein sequence ID" value="MFG6273303.1"/>
    <property type="molecule type" value="Genomic_DNA"/>
</dbReference>
<proteinExistence type="predicted"/>
<keyword evidence="3" id="KW-1185">Reference proteome</keyword>
<keyword evidence="1" id="KW-1133">Transmembrane helix</keyword>